<name>A0A820APS8_9BILA</name>
<evidence type="ECO:0000259" key="2">
    <source>
        <dbReference type="SMART" id="SM00594"/>
    </source>
</evidence>
<dbReference type="InterPro" id="IPR006577">
    <property type="entry name" value="UAS"/>
</dbReference>
<dbReference type="InterPro" id="IPR036249">
    <property type="entry name" value="Thioredoxin-like_sf"/>
</dbReference>
<evidence type="ECO:0000313" key="3">
    <source>
        <dbReference type="EMBL" id="CAF4188819.1"/>
    </source>
</evidence>
<dbReference type="PANTHER" id="PTHR23322:SF96">
    <property type="entry name" value="FAS-ASSOCIATED FACTOR 1"/>
    <property type="match status" value="1"/>
</dbReference>
<dbReference type="GO" id="GO:0043130">
    <property type="term" value="F:ubiquitin binding"/>
    <property type="evidence" value="ECO:0007669"/>
    <property type="project" value="TreeGrafter"/>
</dbReference>
<dbReference type="PANTHER" id="PTHR23322">
    <property type="entry name" value="FAS-ASSOCIATED PROTEIN"/>
    <property type="match status" value="1"/>
</dbReference>
<dbReference type="InterPro" id="IPR049483">
    <property type="entry name" value="FAF1_2-like_UAS"/>
</dbReference>
<dbReference type="GO" id="GO:0036503">
    <property type="term" value="P:ERAD pathway"/>
    <property type="evidence" value="ECO:0007669"/>
    <property type="project" value="TreeGrafter"/>
</dbReference>
<organism evidence="3 4">
    <name type="scientific">Adineta steineri</name>
    <dbReference type="NCBI Taxonomy" id="433720"/>
    <lineage>
        <taxon>Eukaryota</taxon>
        <taxon>Metazoa</taxon>
        <taxon>Spiralia</taxon>
        <taxon>Gnathifera</taxon>
        <taxon>Rotifera</taxon>
        <taxon>Eurotatoria</taxon>
        <taxon>Bdelloidea</taxon>
        <taxon>Adinetida</taxon>
        <taxon>Adinetidae</taxon>
        <taxon>Adineta</taxon>
    </lineage>
</organism>
<dbReference type="GO" id="GO:0005634">
    <property type="term" value="C:nucleus"/>
    <property type="evidence" value="ECO:0007669"/>
    <property type="project" value="TreeGrafter"/>
</dbReference>
<dbReference type="AlphaFoldDB" id="A0A820APS8"/>
<reference evidence="3" key="1">
    <citation type="submission" date="2021-02" db="EMBL/GenBank/DDBJ databases">
        <authorList>
            <person name="Nowell W R."/>
        </authorList>
    </citation>
    <scope>NUCLEOTIDE SEQUENCE</scope>
</reference>
<dbReference type="InterPro" id="IPR050730">
    <property type="entry name" value="UBX_domain-protein"/>
</dbReference>
<proteinExistence type="predicted"/>
<protein>
    <recommendedName>
        <fullName evidence="2">UAS domain-containing protein</fullName>
    </recommendedName>
</protein>
<dbReference type="GO" id="GO:0005783">
    <property type="term" value="C:endoplasmic reticulum"/>
    <property type="evidence" value="ECO:0007669"/>
    <property type="project" value="TreeGrafter"/>
</dbReference>
<dbReference type="Gene3D" id="3.40.30.10">
    <property type="entry name" value="Glutaredoxin"/>
    <property type="match status" value="1"/>
</dbReference>
<evidence type="ECO:0000256" key="1">
    <source>
        <dbReference type="SAM" id="MobiDB-lite"/>
    </source>
</evidence>
<dbReference type="Proteomes" id="UP000663868">
    <property type="component" value="Unassembled WGS sequence"/>
</dbReference>
<dbReference type="SUPFAM" id="SSF52833">
    <property type="entry name" value="Thioredoxin-like"/>
    <property type="match status" value="1"/>
</dbReference>
<evidence type="ECO:0000313" key="4">
    <source>
        <dbReference type="Proteomes" id="UP000663868"/>
    </source>
</evidence>
<accession>A0A820APS8</accession>
<dbReference type="Pfam" id="PF21021">
    <property type="entry name" value="FAF1"/>
    <property type="match status" value="1"/>
</dbReference>
<sequence length="200" mass="22791">MDEANSNTMFKGYDENLSDSENPSADDVRTVQERFTQVLSQRYPFLRLEFDCGPLDEAIVSMISPDRRPLILYIHNDRSVATHIFCERVLCTDKIASCLDENFTIWPWDRTSDINYTGLLVMLNKHCGQQIKDVISSFATDDYPLLCCLIWNEGQVKVADTIQGTTSIDDTLNRLNQVRDSSDSSVISPPPMNGRILRYP</sequence>
<feature type="domain" description="UAS" evidence="2">
    <location>
        <begin position="34"/>
        <end position="176"/>
    </location>
</feature>
<feature type="region of interest" description="Disordered" evidence="1">
    <location>
        <begin position="1"/>
        <end position="26"/>
    </location>
</feature>
<dbReference type="EMBL" id="CAJOBB010007540">
    <property type="protein sequence ID" value="CAF4188819.1"/>
    <property type="molecule type" value="Genomic_DNA"/>
</dbReference>
<comment type="caution">
    <text evidence="3">The sequence shown here is derived from an EMBL/GenBank/DDBJ whole genome shotgun (WGS) entry which is preliminary data.</text>
</comment>
<gene>
    <name evidence="3" type="ORF">KXQ929_LOCUS39398</name>
</gene>
<dbReference type="SMART" id="SM00594">
    <property type="entry name" value="UAS"/>
    <property type="match status" value="1"/>
</dbReference>